<keyword evidence="2" id="KW-1185">Reference proteome</keyword>
<evidence type="ECO:0000313" key="2">
    <source>
        <dbReference type="Proteomes" id="UP000799771"/>
    </source>
</evidence>
<accession>A0A6A6AAL0</accession>
<sequence>MGKYTDAEKNACPHGDVRWPPPGEYPDALQLFYEEKGDRKRIFYNLIHDNSTSKAKQWETQVTTTAKAAQEKNKGMHPRMVVTAAFNQKQAVKQISSGPRGTLWLLGEGHEHIWECLKVLQDQAEAGTVRISADNDQRFRLFGVGVKGIKGDILLVSEKVELRKPAD</sequence>
<evidence type="ECO:0000313" key="1">
    <source>
        <dbReference type="EMBL" id="KAF2128596.1"/>
    </source>
</evidence>
<name>A0A6A6AAL0_9PLEO</name>
<dbReference type="EMBL" id="ML977508">
    <property type="protein sequence ID" value="KAF2128596.1"/>
    <property type="molecule type" value="Genomic_DNA"/>
</dbReference>
<reference evidence="1" key="1">
    <citation type="journal article" date="2020" name="Stud. Mycol.">
        <title>101 Dothideomycetes genomes: a test case for predicting lifestyles and emergence of pathogens.</title>
        <authorList>
            <person name="Haridas S."/>
            <person name="Albert R."/>
            <person name="Binder M."/>
            <person name="Bloem J."/>
            <person name="Labutti K."/>
            <person name="Salamov A."/>
            <person name="Andreopoulos B."/>
            <person name="Baker S."/>
            <person name="Barry K."/>
            <person name="Bills G."/>
            <person name="Bluhm B."/>
            <person name="Cannon C."/>
            <person name="Castanera R."/>
            <person name="Culley D."/>
            <person name="Daum C."/>
            <person name="Ezra D."/>
            <person name="Gonzalez J."/>
            <person name="Henrissat B."/>
            <person name="Kuo A."/>
            <person name="Liang C."/>
            <person name="Lipzen A."/>
            <person name="Lutzoni F."/>
            <person name="Magnuson J."/>
            <person name="Mondo S."/>
            <person name="Nolan M."/>
            <person name="Ohm R."/>
            <person name="Pangilinan J."/>
            <person name="Park H.-J."/>
            <person name="Ramirez L."/>
            <person name="Alfaro M."/>
            <person name="Sun H."/>
            <person name="Tritt A."/>
            <person name="Yoshinaga Y."/>
            <person name="Zwiers L.-H."/>
            <person name="Turgeon B."/>
            <person name="Goodwin S."/>
            <person name="Spatafora J."/>
            <person name="Crous P."/>
            <person name="Grigoriev I."/>
        </authorList>
    </citation>
    <scope>NUCLEOTIDE SEQUENCE</scope>
    <source>
        <strain evidence="1">CBS 119687</strain>
    </source>
</reference>
<proteinExistence type="predicted"/>
<dbReference type="RefSeq" id="XP_033522985.1">
    <property type="nucleotide sequence ID" value="XM_033663876.1"/>
</dbReference>
<dbReference type="GeneID" id="54404308"/>
<gene>
    <name evidence="1" type="ORF">P153DRAFT_293105</name>
</gene>
<dbReference type="Proteomes" id="UP000799771">
    <property type="component" value="Unassembled WGS sequence"/>
</dbReference>
<dbReference type="AlphaFoldDB" id="A0A6A6AAL0"/>
<organism evidence="1 2">
    <name type="scientific">Dothidotthia symphoricarpi CBS 119687</name>
    <dbReference type="NCBI Taxonomy" id="1392245"/>
    <lineage>
        <taxon>Eukaryota</taxon>
        <taxon>Fungi</taxon>
        <taxon>Dikarya</taxon>
        <taxon>Ascomycota</taxon>
        <taxon>Pezizomycotina</taxon>
        <taxon>Dothideomycetes</taxon>
        <taxon>Pleosporomycetidae</taxon>
        <taxon>Pleosporales</taxon>
        <taxon>Dothidotthiaceae</taxon>
        <taxon>Dothidotthia</taxon>
    </lineage>
</organism>
<protein>
    <submittedName>
        <fullName evidence="1">Uncharacterized protein</fullName>
    </submittedName>
</protein>
<dbReference type="OrthoDB" id="3672634at2759"/>